<feature type="transmembrane region" description="Helical" evidence="6">
    <location>
        <begin position="178"/>
        <end position="195"/>
    </location>
</feature>
<evidence type="ECO:0000256" key="1">
    <source>
        <dbReference type="ARBA" id="ARBA00004141"/>
    </source>
</evidence>
<dbReference type="PANTHER" id="PTHR31632:SF2">
    <property type="entry name" value="PLASMA MEMBRANE IRON PERMEASE"/>
    <property type="match status" value="1"/>
</dbReference>
<reference evidence="7" key="1">
    <citation type="submission" date="2020-05" db="EMBL/GenBank/DDBJ databases">
        <authorList>
            <person name="Chiriac C."/>
            <person name="Salcher M."/>
            <person name="Ghai R."/>
            <person name="Kavagutti S V."/>
        </authorList>
    </citation>
    <scope>NUCLEOTIDE SEQUENCE</scope>
</reference>
<comment type="subcellular location">
    <subcellularLocation>
        <location evidence="1">Membrane</location>
        <topology evidence="1">Multi-pass membrane protein</topology>
    </subcellularLocation>
</comment>
<feature type="transmembrane region" description="Helical" evidence="6">
    <location>
        <begin position="70"/>
        <end position="89"/>
    </location>
</feature>
<dbReference type="Pfam" id="PF03239">
    <property type="entry name" value="FTR1"/>
    <property type="match status" value="1"/>
</dbReference>
<feature type="transmembrane region" description="Helical" evidence="6">
    <location>
        <begin position="145"/>
        <end position="166"/>
    </location>
</feature>
<dbReference type="GO" id="GO:0033573">
    <property type="term" value="C:high-affinity iron permease complex"/>
    <property type="evidence" value="ECO:0007669"/>
    <property type="project" value="InterPro"/>
</dbReference>
<dbReference type="AlphaFoldDB" id="A0A6J5ZZ47"/>
<evidence type="ECO:0000256" key="2">
    <source>
        <dbReference type="ARBA" id="ARBA00008333"/>
    </source>
</evidence>
<dbReference type="GO" id="GO:0015093">
    <property type="term" value="F:ferrous iron transmembrane transporter activity"/>
    <property type="evidence" value="ECO:0007669"/>
    <property type="project" value="TreeGrafter"/>
</dbReference>
<keyword evidence="4 6" id="KW-1133">Transmembrane helix</keyword>
<evidence type="ECO:0000256" key="5">
    <source>
        <dbReference type="ARBA" id="ARBA00023136"/>
    </source>
</evidence>
<dbReference type="EMBL" id="CAESAO010000168">
    <property type="protein sequence ID" value="CAB4346778.1"/>
    <property type="molecule type" value="Genomic_DNA"/>
</dbReference>
<feature type="transmembrane region" description="Helical" evidence="6">
    <location>
        <begin position="207"/>
        <end position="230"/>
    </location>
</feature>
<name>A0A6J5ZZ47_9ZZZZ</name>
<feature type="transmembrane region" description="Helical" evidence="6">
    <location>
        <begin position="6"/>
        <end position="25"/>
    </location>
</feature>
<dbReference type="InterPro" id="IPR004923">
    <property type="entry name" value="FTR1/Fip1/EfeU"/>
</dbReference>
<proteinExistence type="inferred from homology"/>
<evidence type="ECO:0000256" key="3">
    <source>
        <dbReference type="ARBA" id="ARBA00022692"/>
    </source>
</evidence>
<feature type="transmembrane region" description="Helical" evidence="6">
    <location>
        <begin position="105"/>
        <end position="125"/>
    </location>
</feature>
<keyword evidence="5 6" id="KW-0472">Membrane</keyword>
<accession>A0A6J5ZZ47</accession>
<dbReference type="PANTHER" id="PTHR31632">
    <property type="entry name" value="IRON TRANSPORTER FTH1"/>
    <property type="match status" value="1"/>
</dbReference>
<organism evidence="7">
    <name type="scientific">freshwater metagenome</name>
    <dbReference type="NCBI Taxonomy" id="449393"/>
    <lineage>
        <taxon>unclassified sequences</taxon>
        <taxon>metagenomes</taxon>
        <taxon>ecological metagenomes</taxon>
    </lineage>
</organism>
<protein>
    <submittedName>
        <fullName evidence="7">Unannotated protein</fullName>
    </submittedName>
</protein>
<gene>
    <name evidence="7" type="ORF">UFOPK3522_01477</name>
</gene>
<feature type="transmembrane region" description="Helical" evidence="6">
    <location>
        <begin position="37"/>
        <end position="58"/>
    </location>
</feature>
<sequence>MGAFLITLRETFEASLIIGLMLAFLKKTGALETHGRAVWQGTAAAVLVSAIAATILFATVGELEGTAEKLFEAVTMLVAAAVLTGMVFWMRRQAQTMGTDLRDQVGVAIAGGGTLALATVAFVAVVREGFETALFLFVSVGESGAAATIIGGLIGFAVAIGLGVAFYRGSLKLDLRRFFLVTGLLVLALAAYLLYSGLSELAELAEVSAFEVLAPIATLVFLGAFGWGFLRNSAVPAATATAQTTPPVS</sequence>
<evidence type="ECO:0000256" key="4">
    <source>
        <dbReference type="ARBA" id="ARBA00022989"/>
    </source>
</evidence>
<keyword evidence="3 6" id="KW-0812">Transmembrane</keyword>
<evidence type="ECO:0000256" key="6">
    <source>
        <dbReference type="SAM" id="Phobius"/>
    </source>
</evidence>
<evidence type="ECO:0000313" key="7">
    <source>
        <dbReference type="EMBL" id="CAB4346778.1"/>
    </source>
</evidence>
<comment type="similarity">
    <text evidence="2">Belongs to the oxidase-dependent Fe transporter (OFeT) (TC 9.A.10.1) family.</text>
</comment>